<reference evidence="2 3" key="1">
    <citation type="submission" date="2013-06" db="EMBL/GenBank/DDBJ databases">
        <title>Comparative analysis of genomes of multi-drug Acinetobacter sp. from Colombian Hospitals.</title>
        <authorList>
            <person name="Barreto-Hernandez E."/>
            <person name="Gonzalez E.B."/>
            <person name="Cepeda L.A."/>
            <person name="Valenzuela E.M."/>
            <person name="Falquet L."/>
            <person name="Reguero M.T."/>
            <person name="Mantilla R."/>
        </authorList>
    </citation>
    <scope>NUCLEOTIDE SEQUENCE [LARGE SCALE GENOMIC DNA]</scope>
    <source>
        <strain evidence="2 3">28F</strain>
    </source>
</reference>
<proteinExistence type="predicted"/>
<gene>
    <name evidence="2" type="ORF">ANICBIBUN_05220</name>
</gene>
<protein>
    <submittedName>
        <fullName evidence="2">Uncharacterized protein</fullName>
    </submittedName>
</protein>
<feature type="non-terminal residue" evidence="2">
    <location>
        <position position="1"/>
    </location>
</feature>
<accession>A0AA36KET7</accession>
<dbReference type="AlphaFoldDB" id="A0AA36KET7"/>
<feature type="coiled-coil region" evidence="1">
    <location>
        <begin position="85"/>
        <end position="133"/>
    </location>
</feature>
<dbReference type="Proteomes" id="UP000019193">
    <property type="component" value="Unassembled WGS sequence"/>
</dbReference>
<comment type="caution">
    <text evidence="2">The sequence shown here is derived from an EMBL/GenBank/DDBJ whole genome shotgun (WGS) entry which is preliminary data.</text>
</comment>
<sequence length="146" mass="17437">LNLSGHYRGINELEKVGFSGRLQMTGIHRNTITNRDWPIHKLKEIKDKRKLKNEESKNHMVVNEISLGEKLVLTQNEVIYWFNQYQDIKLSFENTNNQLKKLKESNDYYREMYEKHKKQVVLAELEINRLKELLDTKGINSELLKH</sequence>
<evidence type="ECO:0000256" key="1">
    <source>
        <dbReference type="SAM" id="Coils"/>
    </source>
</evidence>
<keyword evidence="3" id="KW-1185">Reference proteome</keyword>
<evidence type="ECO:0000313" key="3">
    <source>
        <dbReference type="Proteomes" id="UP000019193"/>
    </source>
</evidence>
<keyword evidence="1" id="KW-0175">Coiled coil</keyword>
<organism evidence="2 3">
    <name type="scientific">Acinetobacter nosocomialis 28F</name>
    <dbReference type="NCBI Taxonomy" id="1147131"/>
    <lineage>
        <taxon>Bacteria</taxon>
        <taxon>Pseudomonadati</taxon>
        <taxon>Pseudomonadota</taxon>
        <taxon>Gammaproteobacteria</taxon>
        <taxon>Moraxellales</taxon>
        <taxon>Moraxellaceae</taxon>
        <taxon>Acinetobacter</taxon>
        <taxon>Acinetobacter calcoaceticus/baumannii complex</taxon>
    </lineage>
</organism>
<dbReference type="RefSeq" id="WP_023188496.1">
    <property type="nucleotide sequence ID" value="NZ_CBSD020000092.1"/>
</dbReference>
<evidence type="ECO:0000313" key="2">
    <source>
        <dbReference type="EMBL" id="CDG76835.1"/>
    </source>
</evidence>
<dbReference type="EMBL" id="CBSD020000092">
    <property type="protein sequence ID" value="CDG76835.1"/>
    <property type="molecule type" value="Genomic_DNA"/>
</dbReference>
<name>A0AA36KET7_ACINO</name>